<evidence type="ECO:0000313" key="16">
    <source>
        <dbReference type="Proteomes" id="UP000224634"/>
    </source>
</evidence>
<dbReference type="GO" id="GO:0042357">
    <property type="term" value="P:thiamine diphosphate metabolic process"/>
    <property type="evidence" value="ECO:0007669"/>
    <property type="project" value="TreeGrafter"/>
</dbReference>
<sequence length="238" mass="27550">MRPTPVYYRLRQSVIEAERKFHFDKSLLERFRANNGNPPFFRLEYLGKKTFEDIYFDQNELLCSNGIWVRKRNGNWQAKLRQKGGGGEGGEGGFTNAQYEELEGKDRILDMIRGRRLNVNNDNNADPNCERLGLQLFARYTTYREAWKLDEKFEVVLDTTDFGHSVGEVELVETIEVEDDDEQAATARKRAVASDMDGKIEAFMRQYSWAFGKKKKPVGKLTAYFSAIRAGTLTLDRY</sequence>
<dbReference type="OrthoDB" id="442176at2759"/>
<evidence type="ECO:0000256" key="5">
    <source>
        <dbReference type="ARBA" id="ARBA00011245"/>
    </source>
</evidence>
<dbReference type="EC" id="3.6.1.28" evidence="6"/>
<evidence type="ECO:0000256" key="12">
    <source>
        <dbReference type="ARBA" id="ARBA00022990"/>
    </source>
</evidence>
<comment type="subunit">
    <text evidence="5">Monomer.</text>
</comment>
<evidence type="ECO:0000256" key="4">
    <source>
        <dbReference type="ARBA" id="ARBA00008181"/>
    </source>
</evidence>
<keyword evidence="16" id="KW-1185">Reference proteome</keyword>
<dbReference type="GO" id="GO:0005737">
    <property type="term" value="C:cytoplasm"/>
    <property type="evidence" value="ECO:0007669"/>
    <property type="project" value="UniProtKB-SubCell"/>
</dbReference>
<comment type="subcellular location">
    <subcellularLocation>
        <location evidence="3">Cytoplasm</location>
    </subcellularLocation>
</comment>
<dbReference type="EMBL" id="PDNA01000258">
    <property type="protein sequence ID" value="PGH00168.1"/>
    <property type="molecule type" value="Genomic_DNA"/>
</dbReference>
<keyword evidence="8" id="KW-0963">Cytoplasm</keyword>
<dbReference type="STRING" id="1447883.A0A2B7WUN7"/>
<comment type="catalytic activity">
    <reaction evidence="13">
        <text>thiamine triphosphate + H2O = thiamine diphosphate + phosphate + H(+)</text>
        <dbReference type="Rhea" id="RHEA:11744"/>
        <dbReference type="ChEBI" id="CHEBI:15377"/>
        <dbReference type="ChEBI" id="CHEBI:15378"/>
        <dbReference type="ChEBI" id="CHEBI:43474"/>
        <dbReference type="ChEBI" id="CHEBI:58937"/>
        <dbReference type="ChEBI" id="CHEBI:58938"/>
        <dbReference type="EC" id="3.6.1.28"/>
    </reaction>
</comment>
<keyword evidence="12" id="KW-0007">Acetylation</keyword>
<dbReference type="Proteomes" id="UP000224634">
    <property type="component" value="Unassembled WGS sequence"/>
</dbReference>
<evidence type="ECO:0000256" key="8">
    <source>
        <dbReference type="ARBA" id="ARBA00022490"/>
    </source>
</evidence>
<comment type="caution">
    <text evidence="15">The sequence shown here is derived from an EMBL/GenBank/DDBJ whole genome shotgun (WGS) entry which is preliminary data.</text>
</comment>
<dbReference type="SUPFAM" id="SSF55154">
    <property type="entry name" value="CYTH-like phosphatases"/>
    <property type="match status" value="1"/>
</dbReference>
<organism evidence="15 16">
    <name type="scientific">Polytolypa hystricis (strain UAMH7299)</name>
    <dbReference type="NCBI Taxonomy" id="1447883"/>
    <lineage>
        <taxon>Eukaryota</taxon>
        <taxon>Fungi</taxon>
        <taxon>Dikarya</taxon>
        <taxon>Ascomycota</taxon>
        <taxon>Pezizomycotina</taxon>
        <taxon>Eurotiomycetes</taxon>
        <taxon>Eurotiomycetidae</taxon>
        <taxon>Onygenales</taxon>
        <taxon>Onygenales incertae sedis</taxon>
        <taxon>Polytolypa</taxon>
    </lineage>
</organism>
<name>A0A2B7WUN7_POLH7</name>
<evidence type="ECO:0000259" key="14">
    <source>
        <dbReference type="Pfam" id="PF01928"/>
    </source>
</evidence>
<dbReference type="PANTHER" id="PTHR14586">
    <property type="entry name" value="THIAMINE-TRIPHOSPHATASE"/>
    <property type="match status" value="1"/>
</dbReference>
<dbReference type="GO" id="GO:0050333">
    <property type="term" value="F:thiamine triphosphate phosphatase activity"/>
    <property type="evidence" value="ECO:0007669"/>
    <property type="project" value="UniProtKB-EC"/>
</dbReference>
<evidence type="ECO:0000256" key="10">
    <source>
        <dbReference type="ARBA" id="ARBA00022801"/>
    </source>
</evidence>
<evidence type="ECO:0000256" key="2">
    <source>
        <dbReference type="ARBA" id="ARBA00002106"/>
    </source>
</evidence>
<reference evidence="15 16" key="1">
    <citation type="submission" date="2017-10" db="EMBL/GenBank/DDBJ databases">
        <title>Comparative genomics in systemic dimorphic fungi from Ajellomycetaceae.</title>
        <authorList>
            <person name="Munoz J.F."/>
            <person name="Mcewen J.G."/>
            <person name="Clay O.K."/>
            <person name="Cuomo C.A."/>
        </authorList>
    </citation>
    <scope>NUCLEOTIDE SEQUENCE [LARGE SCALE GENOMIC DNA]</scope>
    <source>
        <strain evidence="15 16">UAMH7299</strain>
    </source>
</reference>
<dbReference type="InterPro" id="IPR039582">
    <property type="entry name" value="THTPA"/>
</dbReference>
<dbReference type="GO" id="GO:0006772">
    <property type="term" value="P:thiamine metabolic process"/>
    <property type="evidence" value="ECO:0007669"/>
    <property type="project" value="InterPro"/>
</dbReference>
<comment type="cofactor">
    <cofactor evidence="1">
        <name>Mg(2+)</name>
        <dbReference type="ChEBI" id="CHEBI:18420"/>
    </cofactor>
</comment>
<comment type="function">
    <text evidence="2">Hydrolase highly specific for thiamine triphosphate (ThTP).</text>
</comment>
<evidence type="ECO:0000313" key="15">
    <source>
        <dbReference type="EMBL" id="PGH00168.1"/>
    </source>
</evidence>
<dbReference type="PANTHER" id="PTHR14586:SF1">
    <property type="entry name" value="THIAMINE-TRIPHOSPHATASE"/>
    <property type="match status" value="1"/>
</dbReference>
<evidence type="ECO:0000256" key="3">
    <source>
        <dbReference type="ARBA" id="ARBA00004496"/>
    </source>
</evidence>
<evidence type="ECO:0000256" key="11">
    <source>
        <dbReference type="ARBA" id="ARBA00022842"/>
    </source>
</evidence>
<evidence type="ECO:0000256" key="1">
    <source>
        <dbReference type="ARBA" id="ARBA00001946"/>
    </source>
</evidence>
<dbReference type="Pfam" id="PF01928">
    <property type="entry name" value="CYTH"/>
    <property type="match status" value="1"/>
</dbReference>
<protein>
    <recommendedName>
        <fullName evidence="7">Thiamine-triphosphatase</fullName>
        <ecNumber evidence="6">3.6.1.28</ecNumber>
    </recommendedName>
</protein>
<keyword evidence="11" id="KW-0460">Magnesium</keyword>
<dbReference type="Gene3D" id="2.40.320.10">
    <property type="entry name" value="Hypothetical Protein Pfu-838710-001"/>
    <property type="match status" value="1"/>
</dbReference>
<evidence type="ECO:0000256" key="7">
    <source>
        <dbReference type="ARBA" id="ARBA00020088"/>
    </source>
</evidence>
<dbReference type="InterPro" id="IPR033469">
    <property type="entry name" value="CYTH-like_dom_sf"/>
</dbReference>
<dbReference type="InterPro" id="IPR023577">
    <property type="entry name" value="CYTH_domain"/>
</dbReference>
<evidence type="ECO:0000256" key="6">
    <source>
        <dbReference type="ARBA" id="ARBA00012378"/>
    </source>
</evidence>
<proteinExistence type="inferred from homology"/>
<dbReference type="GO" id="GO:0000287">
    <property type="term" value="F:magnesium ion binding"/>
    <property type="evidence" value="ECO:0007669"/>
    <property type="project" value="TreeGrafter"/>
</dbReference>
<evidence type="ECO:0000256" key="13">
    <source>
        <dbReference type="ARBA" id="ARBA00048194"/>
    </source>
</evidence>
<dbReference type="CDD" id="cd07758">
    <property type="entry name" value="ThTPase"/>
    <property type="match status" value="1"/>
</dbReference>
<comment type="similarity">
    <text evidence="4">Belongs to the ThTPase family.</text>
</comment>
<keyword evidence="10" id="KW-0378">Hydrolase</keyword>
<gene>
    <name evidence="15" type="ORF">AJ80_09221</name>
</gene>
<feature type="domain" description="CYTH" evidence="14">
    <location>
        <begin position="16"/>
        <end position="189"/>
    </location>
</feature>
<dbReference type="InterPro" id="IPR012177">
    <property type="entry name" value="ThTPase_euk"/>
</dbReference>
<dbReference type="AlphaFoldDB" id="A0A2B7WUN7"/>
<keyword evidence="9" id="KW-0479">Metal-binding</keyword>
<accession>A0A2B7WUN7</accession>
<evidence type="ECO:0000256" key="9">
    <source>
        <dbReference type="ARBA" id="ARBA00022723"/>
    </source>
</evidence>